<proteinExistence type="predicted"/>
<evidence type="ECO:0000313" key="2">
    <source>
        <dbReference type="WBParaSite" id="SVE_1122700.1"/>
    </source>
</evidence>
<keyword evidence="1" id="KW-1185">Reference proteome</keyword>
<dbReference type="PANTHER" id="PTHR22900">
    <property type="entry name" value="PROTEIN CBG14245-RELATED"/>
    <property type="match status" value="1"/>
</dbReference>
<dbReference type="WBParaSite" id="SVE_1122700.1">
    <property type="protein sequence ID" value="SVE_1122700.1"/>
    <property type="gene ID" value="SVE_1122700"/>
</dbReference>
<dbReference type="InterPro" id="IPR005331">
    <property type="entry name" value="Sulfotransferase"/>
</dbReference>
<dbReference type="Pfam" id="PF03567">
    <property type="entry name" value="Sulfotransfer_2"/>
    <property type="match status" value="1"/>
</dbReference>
<accession>A0A0K0FPT1</accession>
<dbReference type="GO" id="GO:0050650">
    <property type="term" value="P:chondroitin sulfate proteoglycan biosynthetic process"/>
    <property type="evidence" value="ECO:0007669"/>
    <property type="project" value="InterPro"/>
</dbReference>
<sequence length="272" mass="33014">MKEYECLRHSQEKRNDYYALKKYKLVSCRMGKNFNTMIGAIFCYLFNDKLFLSKHKHLNEDYWASKACGNKLLFKNIHHISYKFNIKGLRLFHEDWKHFIIIRNPIERFLSGFTHLCIVTMNQISSLRSCYYCGGNMECVIKNLYETLKNYSYNGTQTIFHIKHHFFPQTWLCHYDKHKKDYIKISYESMNKEKFYLQLLNLLRSRNVPEEKLKYIEWELNHSKSFHSTNGTTVLEKQREILFNNPYLLKLLSIIYYDDFIEFGYKFPIENI</sequence>
<dbReference type="AlphaFoldDB" id="A0A0K0FPT1"/>
<dbReference type="GO" id="GO:1902884">
    <property type="term" value="P:positive regulation of response to oxidative stress"/>
    <property type="evidence" value="ECO:0007669"/>
    <property type="project" value="InterPro"/>
</dbReference>
<name>A0A0K0FPT1_STRVS</name>
<dbReference type="GO" id="GO:0047756">
    <property type="term" value="F:chondroitin 4-sulfotransferase activity"/>
    <property type="evidence" value="ECO:0007669"/>
    <property type="project" value="InterPro"/>
</dbReference>
<dbReference type="GO" id="GO:0016020">
    <property type="term" value="C:membrane"/>
    <property type="evidence" value="ECO:0007669"/>
    <property type="project" value="InterPro"/>
</dbReference>
<dbReference type="Proteomes" id="UP000035680">
    <property type="component" value="Unassembled WGS sequence"/>
</dbReference>
<protein>
    <submittedName>
        <fullName evidence="2">Carbohydrate sulfotransferase</fullName>
    </submittedName>
</protein>
<evidence type="ECO:0000313" key="1">
    <source>
        <dbReference type="Proteomes" id="UP000035680"/>
    </source>
</evidence>
<organism evidence="1 2">
    <name type="scientific">Strongyloides venezuelensis</name>
    <name type="common">Threadworm</name>
    <dbReference type="NCBI Taxonomy" id="75913"/>
    <lineage>
        <taxon>Eukaryota</taxon>
        <taxon>Metazoa</taxon>
        <taxon>Ecdysozoa</taxon>
        <taxon>Nematoda</taxon>
        <taxon>Chromadorea</taxon>
        <taxon>Rhabditida</taxon>
        <taxon>Tylenchina</taxon>
        <taxon>Panagrolaimomorpha</taxon>
        <taxon>Strongyloidoidea</taxon>
        <taxon>Strongyloididae</taxon>
        <taxon>Strongyloides</taxon>
    </lineage>
</organism>
<dbReference type="InterPro" id="IPR007669">
    <property type="entry name" value="Chst-1-like"/>
</dbReference>
<reference evidence="2" key="2">
    <citation type="submission" date="2015-08" db="UniProtKB">
        <authorList>
            <consortium name="WormBaseParasite"/>
        </authorList>
    </citation>
    <scope>IDENTIFICATION</scope>
</reference>
<dbReference type="PANTHER" id="PTHR22900:SF10">
    <property type="entry name" value="CARBOHYDRATE SULFOTRANSFERASE"/>
    <property type="match status" value="1"/>
</dbReference>
<reference evidence="1" key="1">
    <citation type="submission" date="2014-07" db="EMBL/GenBank/DDBJ databases">
        <authorList>
            <person name="Martin A.A"/>
            <person name="De Silva N."/>
        </authorList>
    </citation>
    <scope>NUCLEOTIDE SEQUENCE</scope>
</reference>